<dbReference type="OrthoDB" id="2499263at2759"/>
<feature type="non-terminal residue" evidence="1">
    <location>
        <position position="1"/>
    </location>
</feature>
<gene>
    <name evidence="1" type="ORF">O181_073886</name>
</gene>
<keyword evidence="2" id="KW-1185">Reference proteome</keyword>
<protein>
    <submittedName>
        <fullName evidence="1">Uncharacterized protein</fullName>
    </submittedName>
</protein>
<comment type="caution">
    <text evidence="1">The sequence shown here is derived from an EMBL/GenBank/DDBJ whole genome shotgun (WGS) entry which is preliminary data.</text>
</comment>
<dbReference type="AlphaFoldDB" id="A0A9Q3FBZ9"/>
<reference evidence="1" key="1">
    <citation type="submission" date="2021-03" db="EMBL/GenBank/DDBJ databases">
        <title>Draft genome sequence of rust myrtle Austropuccinia psidii MF-1, a brazilian biotype.</title>
        <authorList>
            <person name="Quecine M.C."/>
            <person name="Pachon D.M.R."/>
            <person name="Bonatelli M.L."/>
            <person name="Correr F.H."/>
            <person name="Franceschini L.M."/>
            <person name="Leite T.F."/>
            <person name="Margarido G.R.A."/>
            <person name="Almeida C.A."/>
            <person name="Ferrarezi J.A."/>
            <person name="Labate C.A."/>
        </authorList>
    </citation>
    <scope>NUCLEOTIDE SEQUENCE</scope>
    <source>
        <strain evidence="1">MF-1</strain>
    </source>
</reference>
<name>A0A9Q3FBZ9_9BASI</name>
<organism evidence="1 2">
    <name type="scientific">Austropuccinia psidii MF-1</name>
    <dbReference type="NCBI Taxonomy" id="1389203"/>
    <lineage>
        <taxon>Eukaryota</taxon>
        <taxon>Fungi</taxon>
        <taxon>Dikarya</taxon>
        <taxon>Basidiomycota</taxon>
        <taxon>Pucciniomycotina</taxon>
        <taxon>Pucciniomycetes</taxon>
        <taxon>Pucciniales</taxon>
        <taxon>Sphaerophragmiaceae</taxon>
        <taxon>Austropuccinia</taxon>
    </lineage>
</organism>
<proteinExistence type="predicted"/>
<dbReference type="EMBL" id="AVOT02039174">
    <property type="protein sequence ID" value="MBW0534171.1"/>
    <property type="molecule type" value="Genomic_DNA"/>
</dbReference>
<dbReference type="Proteomes" id="UP000765509">
    <property type="component" value="Unassembled WGS sequence"/>
</dbReference>
<evidence type="ECO:0000313" key="1">
    <source>
        <dbReference type="EMBL" id="MBW0534171.1"/>
    </source>
</evidence>
<evidence type="ECO:0000313" key="2">
    <source>
        <dbReference type="Proteomes" id="UP000765509"/>
    </source>
</evidence>
<accession>A0A9Q3FBZ9</accession>
<sequence length="779" mass="91408">FYEPERARLVEVMLIGAIQEYRTGAIISSKSPQMKPILNAVTEEDILKYWWSNDELSSLQQEKVKNWFLQLIEFFGQAGNSERQAEYMIGYHLLDFVETYQTAHFTNLLMTDSKRTSTFYSKLELFQAGAKLHESVNRLFECNYVLRYSIPQRAHINEVYRAALLSQALKRKNQYKIIQKRAQRNKDVYKWMNENSILNYYNLLPKHQELSSNRWVENEILLDKLNNEDHVLRQSDHLPEHAEGITKLSREYSTMRRSIEVLNLNDYLEVNPFPITPEFIAEDLDQTFKRPLDCAIQNKSLWVAIAQNRARSLKILEGLMNEDKAKEMAVEIRKELKKIYADITILAQHRLLQLEGVSSSSMAITASGKSPADWLSTFFARFTFLDQNELASSNDIFLGELGLKKDLLYQENERKANQLAINLNKLLQKINVVLLRDELQQNTKVKRKGTKILLEIGIFHALDFIYGNQLCDEKVLKTFFLPTNTLERIYQHLRDLLTRRHSESLYSYFTLIPELSFLQNDWITAHLHNVLAGLDKAEQAYIISSIMIDTIEGYKKSPFCDTHPEMMIIAEEITSDTTLKNWWLNKALDASQEEHVATWIGKLVFFFGQAENSKNELQYTISYYLLNFIETYHPNHFPTLSFNNLDENINFNAKYELIKAGMKLHESVNRFLDYQYLLELEPYQKDYLTAHITGEDKKQIFLNVLQRVEAYNFVRGNIMSHKNTNLCLWVETNSILQYVDSIATTPGHLPPERRNLWHYNFKRTSSITTEDYELRREFR</sequence>